<feature type="domain" description="NAD(P)-binding" evidence="1">
    <location>
        <begin position="4"/>
        <end position="73"/>
    </location>
</feature>
<protein>
    <recommendedName>
        <fullName evidence="1">NAD(P)-binding domain-containing protein</fullName>
    </recommendedName>
</protein>
<dbReference type="InterPro" id="IPR016040">
    <property type="entry name" value="NAD(P)-bd_dom"/>
</dbReference>
<dbReference type="PANTHER" id="PTHR43000">
    <property type="entry name" value="DTDP-D-GLUCOSE 4,6-DEHYDRATASE-RELATED"/>
    <property type="match status" value="1"/>
</dbReference>
<sequence>MKFIITGGAGFIGSAVIRHIINNTNHNVVNVDKLTYAGNLESLKSIEDDSRYVFDKVDICDVVEIKRVFNEYQ</sequence>
<dbReference type="EMBL" id="UINC01175860">
    <property type="protein sequence ID" value="SVD82703.1"/>
    <property type="molecule type" value="Genomic_DNA"/>
</dbReference>
<dbReference type="Pfam" id="PF16363">
    <property type="entry name" value="GDP_Man_Dehyd"/>
    <property type="match status" value="1"/>
</dbReference>
<dbReference type="Gene3D" id="3.40.50.720">
    <property type="entry name" value="NAD(P)-binding Rossmann-like Domain"/>
    <property type="match status" value="1"/>
</dbReference>
<feature type="non-terminal residue" evidence="2">
    <location>
        <position position="73"/>
    </location>
</feature>
<gene>
    <name evidence="2" type="ORF">METZ01_LOCUS435557</name>
</gene>
<organism evidence="2">
    <name type="scientific">marine metagenome</name>
    <dbReference type="NCBI Taxonomy" id="408172"/>
    <lineage>
        <taxon>unclassified sequences</taxon>
        <taxon>metagenomes</taxon>
        <taxon>ecological metagenomes</taxon>
    </lineage>
</organism>
<accession>A0A382YHF9</accession>
<dbReference type="SUPFAM" id="SSF51735">
    <property type="entry name" value="NAD(P)-binding Rossmann-fold domains"/>
    <property type="match status" value="1"/>
</dbReference>
<evidence type="ECO:0000313" key="2">
    <source>
        <dbReference type="EMBL" id="SVD82703.1"/>
    </source>
</evidence>
<dbReference type="InterPro" id="IPR036291">
    <property type="entry name" value="NAD(P)-bd_dom_sf"/>
</dbReference>
<proteinExistence type="predicted"/>
<dbReference type="AlphaFoldDB" id="A0A382YHF9"/>
<evidence type="ECO:0000259" key="1">
    <source>
        <dbReference type="Pfam" id="PF16363"/>
    </source>
</evidence>
<name>A0A382YHF9_9ZZZZ</name>
<reference evidence="2" key="1">
    <citation type="submission" date="2018-05" db="EMBL/GenBank/DDBJ databases">
        <authorList>
            <person name="Lanie J.A."/>
            <person name="Ng W.-L."/>
            <person name="Kazmierczak K.M."/>
            <person name="Andrzejewski T.M."/>
            <person name="Davidsen T.M."/>
            <person name="Wayne K.J."/>
            <person name="Tettelin H."/>
            <person name="Glass J.I."/>
            <person name="Rusch D."/>
            <person name="Podicherti R."/>
            <person name="Tsui H.-C.T."/>
            <person name="Winkler M.E."/>
        </authorList>
    </citation>
    <scope>NUCLEOTIDE SEQUENCE</scope>
</reference>